<reference evidence="6 7" key="1">
    <citation type="journal article" date="2019" name="New Phytol.">
        <title>Comparative genomics reveals unique wood-decay strategies and fruiting body development in the Schizophyllaceae.</title>
        <authorList>
            <person name="Almasi E."/>
            <person name="Sahu N."/>
            <person name="Krizsan K."/>
            <person name="Balint B."/>
            <person name="Kovacs G.M."/>
            <person name="Kiss B."/>
            <person name="Cseklye J."/>
            <person name="Drula E."/>
            <person name="Henrissat B."/>
            <person name="Nagy I."/>
            <person name="Chovatia M."/>
            <person name="Adam C."/>
            <person name="LaButti K."/>
            <person name="Lipzen A."/>
            <person name="Riley R."/>
            <person name="Grigoriev I.V."/>
            <person name="Nagy L.G."/>
        </authorList>
    </citation>
    <scope>NUCLEOTIDE SEQUENCE [LARGE SCALE GENOMIC DNA]</scope>
    <source>
        <strain evidence="6 7">NL-1724</strain>
    </source>
</reference>
<dbReference type="InterPro" id="IPR011009">
    <property type="entry name" value="Kinase-like_dom_sf"/>
</dbReference>
<dbReference type="Pfam" id="PF00069">
    <property type="entry name" value="Pkinase"/>
    <property type="match status" value="1"/>
</dbReference>
<dbReference type="OrthoDB" id="5987198at2759"/>
<dbReference type="SUPFAM" id="SSF56112">
    <property type="entry name" value="Protein kinase-like (PK-like)"/>
    <property type="match status" value="1"/>
</dbReference>
<dbReference type="GO" id="GO:0004674">
    <property type="term" value="F:protein serine/threonine kinase activity"/>
    <property type="evidence" value="ECO:0007669"/>
    <property type="project" value="TreeGrafter"/>
</dbReference>
<keyword evidence="3 6" id="KW-0418">Kinase</keyword>
<dbReference type="PROSITE" id="PS50011">
    <property type="entry name" value="PROTEIN_KINASE_DOM"/>
    <property type="match status" value="1"/>
</dbReference>
<evidence type="ECO:0000256" key="2">
    <source>
        <dbReference type="ARBA" id="ARBA00022741"/>
    </source>
</evidence>
<name>A0A550C8G7_9AGAR</name>
<dbReference type="Proteomes" id="UP000320762">
    <property type="component" value="Unassembled WGS sequence"/>
</dbReference>
<evidence type="ECO:0000313" key="7">
    <source>
        <dbReference type="Proteomes" id="UP000320762"/>
    </source>
</evidence>
<dbReference type="EMBL" id="VDMD01000018">
    <property type="protein sequence ID" value="TRM61100.1"/>
    <property type="molecule type" value="Genomic_DNA"/>
</dbReference>
<keyword evidence="1" id="KW-0808">Transferase</keyword>
<dbReference type="GO" id="GO:0005524">
    <property type="term" value="F:ATP binding"/>
    <property type="evidence" value="ECO:0007669"/>
    <property type="project" value="UniProtKB-KW"/>
</dbReference>
<keyword evidence="7" id="KW-1185">Reference proteome</keyword>
<dbReference type="InterPro" id="IPR000719">
    <property type="entry name" value="Prot_kinase_dom"/>
</dbReference>
<evidence type="ECO:0000313" key="6">
    <source>
        <dbReference type="EMBL" id="TRM61100.1"/>
    </source>
</evidence>
<dbReference type="SMART" id="SM00220">
    <property type="entry name" value="S_TKc"/>
    <property type="match status" value="1"/>
</dbReference>
<keyword evidence="4" id="KW-0067">ATP-binding</keyword>
<evidence type="ECO:0000259" key="5">
    <source>
        <dbReference type="PROSITE" id="PS50011"/>
    </source>
</evidence>
<gene>
    <name evidence="6" type="ORF">BD626DRAFT_502721</name>
</gene>
<comment type="caution">
    <text evidence="6">The sequence shown here is derived from an EMBL/GenBank/DDBJ whole genome shotgun (WGS) entry which is preliminary data.</text>
</comment>
<proteinExistence type="predicted"/>
<evidence type="ECO:0000256" key="4">
    <source>
        <dbReference type="ARBA" id="ARBA00022840"/>
    </source>
</evidence>
<dbReference type="PANTHER" id="PTHR43289:SF6">
    <property type="entry name" value="SERINE_THREONINE-PROTEIN KINASE NEKL-3"/>
    <property type="match status" value="1"/>
</dbReference>
<accession>A0A550C8G7</accession>
<evidence type="ECO:0000256" key="1">
    <source>
        <dbReference type="ARBA" id="ARBA00022679"/>
    </source>
</evidence>
<evidence type="ECO:0000256" key="3">
    <source>
        <dbReference type="ARBA" id="ARBA00022777"/>
    </source>
</evidence>
<dbReference type="Gene3D" id="1.10.510.10">
    <property type="entry name" value="Transferase(Phosphotransferase) domain 1"/>
    <property type="match status" value="1"/>
</dbReference>
<dbReference type="PROSITE" id="PS00108">
    <property type="entry name" value="PROTEIN_KINASE_ST"/>
    <property type="match status" value="1"/>
</dbReference>
<keyword evidence="2" id="KW-0547">Nucleotide-binding</keyword>
<dbReference type="STRING" id="97359.A0A550C8G7"/>
<protein>
    <submittedName>
        <fullName evidence="6">Kinase-like domain-containing protein</fullName>
    </submittedName>
</protein>
<dbReference type="PANTHER" id="PTHR43289">
    <property type="entry name" value="MITOGEN-ACTIVATED PROTEIN KINASE KINASE KINASE 20-RELATED"/>
    <property type="match status" value="1"/>
</dbReference>
<dbReference type="AlphaFoldDB" id="A0A550C8G7"/>
<dbReference type="InterPro" id="IPR008271">
    <property type="entry name" value="Ser/Thr_kinase_AS"/>
</dbReference>
<feature type="domain" description="Protein kinase" evidence="5">
    <location>
        <begin position="45"/>
        <end position="356"/>
    </location>
</feature>
<organism evidence="6 7">
    <name type="scientific">Schizophyllum amplum</name>
    <dbReference type="NCBI Taxonomy" id="97359"/>
    <lineage>
        <taxon>Eukaryota</taxon>
        <taxon>Fungi</taxon>
        <taxon>Dikarya</taxon>
        <taxon>Basidiomycota</taxon>
        <taxon>Agaricomycotina</taxon>
        <taxon>Agaricomycetes</taxon>
        <taxon>Agaricomycetidae</taxon>
        <taxon>Agaricales</taxon>
        <taxon>Schizophyllaceae</taxon>
        <taxon>Schizophyllum</taxon>
    </lineage>
</organism>
<sequence length="386" mass="44978">MDDAVRKRKELREQLLGHSRGSLGQLTEDEEWWAAHQPWLESCGYILRQRYRPGWEASWHESRKELLDCEDHLAISYWFLLDATRASDGQPVIFKRINVMQFPDEVEVTSMLSSPHLAADPRNRCVPCLEVLRVPNEDNLSIIVLPLLRDYADPRFDTVGEVVDCLGQILECVQFLHDHHIAHRDIKSGNIMVDASNMYPRPFHPLDQTMRADWRGRARHFSRTERPVRYHLIDFGLSTDFEATEPPYLDYPVWGGYKTVPEFQGDGYYKQYDPFPTDVYYLGTWIRQDFLDGIFGGENNNLVVTSKRLGLEFLRPLVNEMTREDPAARPSIDEVMDKFNALLRSRVAKENDHPLYSMYLSVTHWCRRLKLVATRRPAIPCPDGTR</sequence>